<evidence type="ECO:0000259" key="2">
    <source>
        <dbReference type="PROSITE" id="PS51127"/>
    </source>
</evidence>
<dbReference type="Proteomes" id="UP000253940">
    <property type="component" value="Chromosome"/>
</dbReference>
<dbReference type="Gene3D" id="2.60.40.10">
    <property type="entry name" value="Immunoglobulins"/>
    <property type="match status" value="1"/>
</dbReference>
<dbReference type="InterPro" id="IPR013783">
    <property type="entry name" value="Ig-like_fold"/>
</dbReference>
<gene>
    <name evidence="3" type="ORF">HYN46_03505</name>
</gene>
<dbReference type="OrthoDB" id="6662267at2"/>
<sequence>MDINLQNGRKMKHLFQLTALSTALVVAGCGGGGGGGFYGPETPTTPITPTAPLAAPNSIAVSQSKATLSTGGDSITLTFRVLDKNGGAILKAPLAISIANLANSGASLSTPSAIVTDATTGLATVTLTLANDVVDYRINRNIALTVTSTQAGVTATQQLVIPTTGTKLTLATNSSTLTAGQSAQVSATAVDGVGQLIAGATVNLLDSAGKVIPGIASQKTGTNGVATFSVPATAVPASGQLTVTGQLVGNVDTTITQTGNNSVTLTASIPNQAITFLSSSSALVNINTNASLAVQVQAATQAELTGQNVTFVTSQGLLSLTSAPITNIAKNASGNWVGTAETTLSSGSPGTATVVASFGKNTVTGNVQIISTIPAAMTLQSGTSVLAPKANTTIIALVKDVNGAPVSNAVVKFAIATDPSGGSLSSPLATTDGTGQASVTYTAGATSTLTKAISITATVTGSAGGAVVNGAAPVTLTVAGQSAYITISQDNTVVLVDTAPTYYFKNFSESVVDINGGAIANQQVSVSLVPQSYMKGYYVYDKTASLWEQVVTATCSATTSSPFVNPVALLSSTASGASLNFVTGTQGSFDYQIRYGKNYANWVTLSMNASTVVGTNQTVTGLSITPPVLGTDISGPVNVAPPNAISPFNPIPKPSDFDPTTPSGYTAAYLATLHTCP</sequence>
<dbReference type="PROSITE" id="PS51127">
    <property type="entry name" value="BIG1"/>
    <property type="match status" value="1"/>
</dbReference>
<name>A0A345P402_9GAMM</name>
<dbReference type="KEGG" id="mbah:HYN46_03505"/>
<dbReference type="InterPro" id="IPR003344">
    <property type="entry name" value="Big_1_dom"/>
</dbReference>
<evidence type="ECO:0000256" key="1">
    <source>
        <dbReference type="ARBA" id="ARBA00010116"/>
    </source>
</evidence>
<keyword evidence="4" id="KW-1185">Reference proteome</keyword>
<dbReference type="AlphaFoldDB" id="A0A345P402"/>
<reference evidence="3 4" key="1">
    <citation type="submission" date="2018-07" db="EMBL/GenBank/DDBJ databases">
        <title>Genome sequencing of Moraxellaceae gen. HYN0046.</title>
        <authorList>
            <person name="Kim M."/>
            <person name="Yi H."/>
        </authorList>
    </citation>
    <scope>NUCLEOTIDE SEQUENCE [LARGE SCALE GENOMIC DNA]</scope>
    <source>
        <strain evidence="3 4">HYN0046</strain>
    </source>
</reference>
<dbReference type="RefSeq" id="WP_114898121.1">
    <property type="nucleotide sequence ID" value="NZ_CP031222.1"/>
</dbReference>
<proteinExistence type="inferred from homology"/>
<dbReference type="InterPro" id="IPR008964">
    <property type="entry name" value="Invasin/intimin_cell_adhesion"/>
</dbReference>
<accession>A0A345P402</accession>
<evidence type="ECO:0000313" key="3">
    <source>
        <dbReference type="EMBL" id="AXI02011.1"/>
    </source>
</evidence>
<organism evidence="3 4">
    <name type="scientific">Aquirhabdus parva</name>
    <dbReference type="NCBI Taxonomy" id="2283318"/>
    <lineage>
        <taxon>Bacteria</taxon>
        <taxon>Pseudomonadati</taxon>
        <taxon>Pseudomonadota</taxon>
        <taxon>Gammaproteobacteria</taxon>
        <taxon>Moraxellales</taxon>
        <taxon>Moraxellaceae</taxon>
        <taxon>Aquirhabdus</taxon>
    </lineage>
</organism>
<feature type="domain" description="Big-1" evidence="2">
    <location>
        <begin position="375"/>
        <end position="477"/>
    </location>
</feature>
<dbReference type="EMBL" id="CP031222">
    <property type="protein sequence ID" value="AXI02011.1"/>
    <property type="molecule type" value="Genomic_DNA"/>
</dbReference>
<dbReference type="SUPFAM" id="SSF49373">
    <property type="entry name" value="Invasin/intimin cell-adhesion fragments"/>
    <property type="match status" value="1"/>
</dbReference>
<evidence type="ECO:0000313" key="4">
    <source>
        <dbReference type="Proteomes" id="UP000253940"/>
    </source>
</evidence>
<protein>
    <recommendedName>
        <fullName evidence="2">Big-1 domain-containing protein</fullName>
    </recommendedName>
</protein>
<comment type="similarity">
    <text evidence="1">Belongs to the intimin/invasin family.</text>
</comment>